<evidence type="ECO:0000259" key="3">
    <source>
        <dbReference type="PROSITE" id="PS50158"/>
    </source>
</evidence>
<dbReference type="AlphaFoldDB" id="A0A453DPM6"/>
<dbReference type="Proteomes" id="UP000015105">
    <property type="component" value="Chromosome 3D"/>
</dbReference>
<protein>
    <recommendedName>
        <fullName evidence="3">CCHC-type domain-containing protein</fullName>
    </recommendedName>
</protein>
<keyword evidence="5" id="KW-1185">Reference proteome</keyword>
<evidence type="ECO:0000256" key="2">
    <source>
        <dbReference type="SAM" id="MobiDB-lite"/>
    </source>
</evidence>
<name>A0A453DPM6_AEGTS</name>
<dbReference type="EnsemblPlants" id="AET3Gv20027100.1">
    <property type="protein sequence ID" value="AET3Gv20027100.1"/>
    <property type="gene ID" value="AET3Gv20027100"/>
</dbReference>
<proteinExistence type="predicted"/>
<feature type="compositionally biased region" description="Acidic residues" evidence="2">
    <location>
        <begin position="57"/>
        <end position="66"/>
    </location>
</feature>
<reference evidence="4" key="4">
    <citation type="submission" date="2019-03" db="UniProtKB">
        <authorList>
            <consortium name="EnsemblPlants"/>
        </authorList>
    </citation>
    <scope>IDENTIFICATION</scope>
</reference>
<keyword evidence="1" id="KW-0862">Zinc</keyword>
<evidence type="ECO:0000313" key="5">
    <source>
        <dbReference type="Proteomes" id="UP000015105"/>
    </source>
</evidence>
<keyword evidence="1" id="KW-0479">Metal-binding</keyword>
<accession>A0A453DPM6</accession>
<dbReference type="Gramene" id="AET3Gv20027100.1">
    <property type="protein sequence ID" value="AET3Gv20027100.1"/>
    <property type="gene ID" value="AET3Gv20027100"/>
</dbReference>
<dbReference type="PROSITE" id="PS50158">
    <property type="entry name" value="ZF_CCHC"/>
    <property type="match status" value="1"/>
</dbReference>
<sequence>KRKCTRCGGSGHFGKYCDNTVDPAFGESFDEGFDENVGQQPVASTDDENDGQQSVASDEDFDEVPNDDGQQPHDFDDDPNGDPSEAPNGDHGDPSEAPNGDPSEVPNGDQPSVVASSARYVNLANTTVHLSLDMISL</sequence>
<reference evidence="5" key="1">
    <citation type="journal article" date="2014" name="Science">
        <title>Ancient hybridizations among the ancestral genomes of bread wheat.</title>
        <authorList>
            <consortium name="International Wheat Genome Sequencing Consortium,"/>
            <person name="Marcussen T."/>
            <person name="Sandve S.R."/>
            <person name="Heier L."/>
            <person name="Spannagl M."/>
            <person name="Pfeifer M."/>
            <person name="Jakobsen K.S."/>
            <person name="Wulff B.B."/>
            <person name="Steuernagel B."/>
            <person name="Mayer K.F."/>
            <person name="Olsen O.A."/>
        </authorList>
    </citation>
    <scope>NUCLEOTIDE SEQUENCE [LARGE SCALE GENOMIC DNA]</scope>
    <source>
        <strain evidence="5">cv. AL8/78</strain>
    </source>
</reference>
<evidence type="ECO:0000256" key="1">
    <source>
        <dbReference type="PROSITE-ProRule" id="PRU00047"/>
    </source>
</evidence>
<feature type="domain" description="CCHC-type" evidence="3">
    <location>
        <begin position="2"/>
        <end position="17"/>
    </location>
</feature>
<reference evidence="4" key="3">
    <citation type="journal article" date="2017" name="Nature">
        <title>Genome sequence of the progenitor of the wheat D genome Aegilops tauschii.</title>
        <authorList>
            <person name="Luo M.C."/>
            <person name="Gu Y.Q."/>
            <person name="Puiu D."/>
            <person name="Wang H."/>
            <person name="Twardziok S.O."/>
            <person name="Deal K.R."/>
            <person name="Huo N."/>
            <person name="Zhu T."/>
            <person name="Wang L."/>
            <person name="Wang Y."/>
            <person name="McGuire P.E."/>
            <person name="Liu S."/>
            <person name="Long H."/>
            <person name="Ramasamy R.K."/>
            <person name="Rodriguez J.C."/>
            <person name="Van S.L."/>
            <person name="Yuan L."/>
            <person name="Wang Z."/>
            <person name="Xia Z."/>
            <person name="Xiao L."/>
            <person name="Anderson O.D."/>
            <person name="Ouyang S."/>
            <person name="Liang Y."/>
            <person name="Zimin A.V."/>
            <person name="Pertea G."/>
            <person name="Qi P."/>
            <person name="Bennetzen J.L."/>
            <person name="Dai X."/>
            <person name="Dawson M.W."/>
            <person name="Muller H.G."/>
            <person name="Kugler K."/>
            <person name="Rivarola-Duarte L."/>
            <person name="Spannagl M."/>
            <person name="Mayer K.F.X."/>
            <person name="Lu F.H."/>
            <person name="Bevan M.W."/>
            <person name="Leroy P."/>
            <person name="Li P."/>
            <person name="You F.M."/>
            <person name="Sun Q."/>
            <person name="Liu Z."/>
            <person name="Lyons E."/>
            <person name="Wicker T."/>
            <person name="Salzberg S.L."/>
            <person name="Devos K.M."/>
            <person name="Dvorak J."/>
        </authorList>
    </citation>
    <scope>NUCLEOTIDE SEQUENCE [LARGE SCALE GENOMIC DNA]</scope>
    <source>
        <strain evidence="4">cv. AL8/78</strain>
    </source>
</reference>
<dbReference type="InterPro" id="IPR001878">
    <property type="entry name" value="Znf_CCHC"/>
</dbReference>
<evidence type="ECO:0000313" key="4">
    <source>
        <dbReference type="EnsemblPlants" id="AET3Gv20027100.1"/>
    </source>
</evidence>
<dbReference type="GO" id="GO:0003676">
    <property type="term" value="F:nucleic acid binding"/>
    <property type="evidence" value="ECO:0007669"/>
    <property type="project" value="InterPro"/>
</dbReference>
<reference evidence="5" key="2">
    <citation type="journal article" date="2017" name="Nat. Plants">
        <title>The Aegilops tauschii genome reveals multiple impacts of transposons.</title>
        <authorList>
            <person name="Zhao G."/>
            <person name="Zou C."/>
            <person name="Li K."/>
            <person name="Wang K."/>
            <person name="Li T."/>
            <person name="Gao L."/>
            <person name="Zhang X."/>
            <person name="Wang H."/>
            <person name="Yang Z."/>
            <person name="Liu X."/>
            <person name="Jiang W."/>
            <person name="Mao L."/>
            <person name="Kong X."/>
            <person name="Jiao Y."/>
            <person name="Jia J."/>
        </authorList>
    </citation>
    <scope>NUCLEOTIDE SEQUENCE [LARGE SCALE GENOMIC DNA]</scope>
    <source>
        <strain evidence="5">cv. AL8/78</strain>
    </source>
</reference>
<feature type="region of interest" description="Disordered" evidence="2">
    <location>
        <begin position="1"/>
        <end position="114"/>
    </location>
</feature>
<dbReference type="GO" id="GO:0008270">
    <property type="term" value="F:zinc ion binding"/>
    <property type="evidence" value="ECO:0007669"/>
    <property type="project" value="UniProtKB-KW"/>
</dbReference>
<keyword evidence="1" id="KW-0863">Zinc-finger</keyword>
<reference evidence="4" key="5">
    <citation type="journal article" date="2021" name="G3 (Bethesda)">
        <title>Aegilops tauschii genome assembly Aet v5.0 features greater sequence contiguity and improved annotation.</title>
        <authorList>
            <person name="Wang L."/>
            <person name="Zhu T."/>
            <person name="Rodriguez J.C."/>
            <person name="Deal K.R."/>
            <person name="Dubcovsky J."/>
            <person name="McGuire P.E."/>
            <person name="Lux T."/>
            <person name="Spannagl M."/>
            <person name="Mayer K.F.X."/>
            <person name="Baldrich P."/>
            <person name="Meyers B.C."/>
            <person name="Huo N."/>
            <person name="Gu Y.Q."/>
            <person name="Zhou H."/>
            <person name="Devos K.M."/>
            <person name="Bennetzen J.L."/>
            <person name="Unver T."/>
            <person name="Budak H."/>
            <person name="Gulick P.J."/>
            <person name="Galiba G."/>
            <person name="Kalapos B."/>
            <person name="Nelson D.R."/>
            <person name="Li P."/>
            <person name="You F.M."/>
            <person name="Luo M.C."/>
            <person name="Dvorak J."/>
        </authorList>
    </citation>
    <scope>NUCLEOTIDE SEQUENCE [LARGE SCALE GENOMIC DNA]</scope>
    <source>
        <strain evidence="4">cv. AL8/78</strain>
    </source>
</reference>
<organism evidence="4 5">
    <name type="scientific">Aegilops tauschii subsp. strangulata</name>
    <name type="common">Goatgrass</name>
    <dbReference type="NCBI Taxonomy" id="200361"/>
    <lineage>
        <taxon>Eukaryota</taxon>
        <taxon>Viridiplantae</taxon>
        <taxon>Streptophyta</taxon>
        <taxon>Embryophyta</taxon>
        <taxon>Tracheophyta</taxon>
        <taxon>Spermatophyta</taxon>
        <taxon>Magnoliopsida</taxon>
        <taxon>Liliopsida</taxon>
        <taxon>Poales</taxon>
        <taxon>Poaceae</taxon>
        <taxon>BOP clade</taxon>
        <taxon>Pooideae</taxon>
        <taxon>Triticodae</taxon>
        <taxon>Triticeae</taxon>
        <taxon>Triticinae</taxon>
        <taxon>Aegilops</taxon>
    </lineage>
</organism>